<name>A0A2N9GS61_FAGSY</name>
<gene>
    <name evidence="1" type="ORF">FSB_LOCUS30374</name>
</gene>
<proteinExistence type="predicted"/>
<evidence type="ECO:0000313" key="1">
    <source>
        <dbReference type="EMBL" id="SPD02492.1"/>
    </source>
</evidence>
<accession>A0A2N9GS61</accession>
<sequence>MANQILTQQTLSPPKTSLLTPFSAVAPPRVVVVSRLQISTLQTIYEEDNEDECMETCYDQASSSPSFLSAQSSTCFLEVPKPLSGYTHNCQCAN</sequence>
<reference evidence="1" key="1">
    <citation type="submission" date="2018-02" db="EMBL/GenBank/DDBJ databases">
        <authorList>
            <person name="Cohen D.B."/>
            <person name="Kent A.D."/>
        </authorList>
    </citation>
    <scope>NUCLEOTIDE SEQUENCE</scope>
</reference>
<organism evidence="1">
    <name type="scientific">Fagus sylvatica</name>
    <name type="common">Beechnut</name>
    <dbReference type="NCBI Taxonomy" id="28930"/>
    <lineage>
        <taxon>Eukaryota</taxon>
        <taxon>Viridiplantae</taxon>
        <taxon>Streptophyta</taxon>
        <taxon>Embryophyta</taxon>
        <taxon>Tracheophyta</taxon>
        <taxon>Spermatophyta</taxon>
        <taxon>Magnoliopsida</taxon>
        <taxon>eudicotyledons</taxon>
        <taxon>Gunneridae</taxon>
        <taxon>Pentapetalae</taxon>
        <taxon>rosids</taxon>
        <taxon>fabids</taxon>
        <taxon>Fagales</taxon>
        <taxon>Fagaceae</taxon>
        <taxon>Fagus</taxon>
    </lineage>
</organism>
<protein>
    <submittedName>
        <fullName evidence="1">Uncharacterized protein</fullName>
    </submittedName>
</protein>
<dbReference type="AlphaFoldDB" id="A0A2N9GS61"/>
<dbReference type="EMBL" id="OIVN01002313">
    <property type="protein sequence ID" value="SPD02492.1"/>
    <property type="molecule type" value="Genomic_DNA"/>
</dbReference>